<keyword evidence="2" id="KW-0472">Membrane</keyword>
<feature type="transmembrane region" description="Helical" evidence="2">
    <location>
        <begin position="35"/>
        <end position="53"/>
    </location>
</feature>
<dbReference type="EMBL" id="CP158281">
    <property type="protein sequence ID" value="XBV88909.1"/>
    <property type="molecule type" value="Genomic_DNA"/>
</dbReference>
<dbReference type="KEGG" id="bkr:AAFP32_15290"/>
<evidence type="ECO:0000256" key="2">
    <source>
        <dbReference type="SAM" id="Phobius"/>
    </source>
</evidence>
<accession>A0AAU7UM83</accession>
<proteinExistence type="predicted"/>
<protein>
    <submittedName>
        <fullName evidence="3">Uncharacterized protein</fullName>
    </submittedName>
</protein>
<name>A0AAU7UM83_9MICO</name>
<keyword evidence="2" id="KW-0812">Transmembrane</keyword>
<dbReference type="RefSeq" id="WP_350269869.1">
    <property type="nucleotide sequence ID" value="NZ_CP158281.1"/>
</dbReference>
<feature type="compositionally biased region" description="Acidic residues" evidence="1">
    <location>
        <begin position="173"/>
        <end position="194"/>
    </location>
</feature>
<dbReference type="AlphaFoldDB" id="A0AAU7UM83"/>
<evidence type="ECO:0000313" key="3">
    <source>
        <dbReference type="EMBL" id="XBV88909.1"/>
    </source>
</evidence>
<feature type="region of interest" description="Disordered" evidence="1">
    <location>
        <begin position="59"/>
        <end position="246"/>
    </location>
</feature>
<feature type="compositionally biased region" description="Acidic residues" evidence="1">
    <location>
        <begin position="154"/>
        <end position="163"/>
    </location>
</feature>
<feature type="compositionally biased region" description="Basic and acidic residues" evidence="1">
    <location>
        <begin position="97"/>
        <end position="107"/>
    </location>
</feature>
<reference evidence="3" key="1">
    <citation type="submission" date="2024-06" db="EMBL/GenBank/DDBJ databases">
        <title>Brevibacterium koreense sp. nov., isolated from jogae-jeotgal, a Korean fermented seafood.</title>
        <authorList>
            <person name="Whon T.W."/>
            <person name="Nam S."/>
            <person name="Kim Y."/>
        </authorList>
    </citation>
    <scope>NUCLEOTIDE SEQUENCE</scope>
    <source>
        <strain evidence="3">CBA3109</strain>
    </source>
</reference>
<feature type="compositionally biased region" description="Acidic residues" evidence="1">
    <location>
        <begin position="227"/>
        <end position="239"/>
    </location>
</feature>
<feature type="compositionally biased region" description="Basic and acidic residues" evidence="1">
    <location>
        <begin position="59"/>
        <end position="83"/>
    </location>
</feature>
<evidence type="ECO:0000256" key="1">
    <source>
        <dbReference type="SAM" id="MobiDB-lite"/>
    </source>
</evidence>
<sequence>MRYLVAFVIGIGALFGVNSFTGIFSMPRPWGSLSMGATVGITMVVVLLIWEVVKPSHKDAARAKPAMSEEERATARAERRSRLAAEAGVSLDDNESDDRATAPKTEDTGAEAKTAAQTTVPEANSADETPVAAAPPVRSAGEDDTSAEAGESSIEAEPDDGDDSRDQLNENDVAQDEAETLDEPETLAPEEYDEQATGSSLESPPTGEPGVSVDSLEDAESAGTDGASDDDPAGDESTAEEPNSKR</sequence>
<keyword evidence="2" id="KW-1133">Transmembrane helix</keyword>
<organism evidence="3">
    <name type="scientific">Brevibacterium koreense</name>
    <dbReference type="NCBI Taxonomy" id="3140787"/>
    <lineage>
        <taxon>Bacteria</taxon>
        <taxon>Bacillati</taxon>
        <taxon>Actinomycetota</taxon>
        <taxon>Actinomycetes</taxon>
        <taxon>Micrococcales</taxon>
        <taxon>Brevibacteriaceae</taxon>
        <taxon>Brevibacterium</taxon>
    </lineage>
</organism>
<gene>
    <name evidence="3" type="ORF">AAFP32_15290</name>
</gene>